<name>A0A7U2EZL5_PHANO</name>
<dbReference type="PROSITE" id="PS51352">
    <property type="entry name" value="THIOREDOXIN_2"/>
    <property type="match status" value="1"/>
</dbReference>
<keyword evidence="3" id="KW-1185">Reference proteome</keyword>
<dbReference type="KEGG" id="pno:SNOG_03318"/>
<evidence type="ECO:0000313" key="3">
    <source>
        <dbReference type="Proteomes" id="UP000663193"/>
    </source>
</evidence>
<dbReference type="InterPro" id="IPR036249">
    <property type="entry name" value="Thioredoxin-like_sf"/>
</dbReference>
<feature type="domain" description="Thioredoxin" evidence="1">
    <location>
        <begin position="22"/>
        <end position="193"/>
    </location>
</feature>
<dbReference type="InterPro" id="IPR032801">
    <property type="entry name" value="PXL2A/B/C"/>
</dbReference>
<proteinExistence type="predicted"/>
<dbReference type="InterPro" id="IPR013766">
    <property type="entry name" value="Thioredoxin_domain"/>
</dbReference>
<accession>A0A7U2EZL5</accession>
<dbReference type="EMBL" id="CP069027">
    <property type="protein sequence ID" value="QRC95662.1"/>
    <property type="molecule type" value="Genomic_DNA"/>
</dbReference>
<dbReference type="PANTHER" id="PTHR42336">
    <property type="entry name" value="THIOREDOXIN DOMAIN-CONTAINING PROTEIN-RELATED"/>
    <property type="match status" value="1"/>
</dbReference>
<dbReference type="PANTHER" id="PTHR42336:SF1">
    <property type="entry name" value="ALKYL HYDROPEROXIDE REDUCTASE SUBUNIT C_ THIOL SPECIFIC ANTIOXIDANT DOMAIN-CONTAINING PROTEIN"/>
    <property type="match status" value="1"/>
</dbReference>
<dbReference type="SUPFAM" id="SSF52833">
    <property type="entry name" value="Thioredoxin-like"/>
    <property type="match status" value="1"/>
</dbReference>
<dbReference type="Pfam" id="PF13911">
    <property type="entry name" value="AhpC-TSA_2"/>
    <property type="match status" value="1"/>
</dbReference>
<evidence type="ECO:0000259" key="1">
    <source>
        <dbReference type="PROSITE" id="PS51352"/>
    </source>
</evidence>
<reference evidence="3" key="1">
    <citation type="journal article" date="2021" name="BMC Genomics">
        <title>Chromosome-level genome assembly and manually-curated proteome of model necrotroph Parastagonospora nodorum Sn15 reveals a genome-wide trove of candidate effector homologs, and redundancy of virulence-related functions within an accessory chromosome.</title>
        <authorList>
            <person name="Bertazzoni S."/>
            <person name="Jones D.A.B."/>
            <person name="Phan H.T."/>
            <person name="Tan K.-C."/>
            <person name="Hane J.K."/>
        </authorList>
    </citation>
    <scope>NUCLEOTIDE SEQUENCE [LARGE SCALE GENOMIC DNA]</scope>
    <source>
        <strain evidence="3">SN15 / ATCC MYA-4574 / FGSC 10173)</strain>
    </source>
</reference>
<dbReference type="OMA" id="RDLYAKW"/>
<dbReference type="Proteomes" id="UP000663193">
    <property type="component" value="Chromosome 5"/>
</dbReference>
<gene>
    <name evidence="2" type="ORF">JI435_033180</name>
</gene>
<protein>
    <recommendedName>
        <fullName evidence="1">Thioredoxin domain-containing protein</fullName>
    </recommendedName>
</protein>
<sequence>MTWQTEFWSWMSPPSVKLGSTPAVGEKAPTTSRLSFSAEGKPTVVSFLRHCGCPFAEKTFLQMRAIAPAHPDVQFVAVSHSDQAATDKWLAALPEPSRNTQPNLNIIIDADRDIYAAWGLGTSSLWHVLGSIPSVSKLDKEDGIKVRSTESGNRWQTAGNFAVDGQGVVKWSRKDERADDMPDFNEGVDAVLGAKFTRSGVGEAMQG</sequence>
<evidence type="ECO:0000313" key="2">
    <source>
        <dbReference type="EMBL" id="QRC95662.1"/>
    </source>
</evidence>
<dbReference type="AlphaFoldDB" id="A0A7U2EZL5"/>
<dbReference type="OrthoDB" id="40334at2759"/>
<dbReference type="Gene3D" id="3.40.30.10">
    <property type="entry name" value="Glutaredoxin"/>
    <property type="match status" value="1"/>
</dbReference>
<dbReference type="RefSeq" id="XP_001793886.1">
    <property type="nucleotide sequence ID" value="XM_001793834.1"/>
</dbReference>
<organism evidence="2 3">
    <name type="scientific">Phaeosphaeria nodorum (strain SN15 / ATCC MYA-4574 / FGSC 10173)</name>
    <name type="common">Glume blotch fungus</name>
    <name type="synonym">Parastagonospora nodorum</name>
    <dbReference type="NCBI Taxonomy" id="321614"/>
    <lineage>
        <taxon>Eukaryota</taxon>
        <taxon>Fungi</taxon>
        <taxon>Dikarya</taxon>
        <taxon>Ascomycota</taxon>
        <taxon>Pezizomycotina</taxon>
        <taxon>Dothideomycetes</taxon>
        <taxon>Pleosporomycetidae</taxon>
        <taxon>Pleosporales</taxon>
        <taxon>Pleosporineae</taxon>
        <taxon>Phaeosphaeriaceae</taxon>
        <taxon>Parastagonospora</taxon>
    </lineage>
</organism>
<dbReference type="VEuPathDB" id="FungiDB:JI435_033180"/>